<keyword evidence="5" id="KW-1185">Reference proteome</keyword>
<dbReference type="InterPro" id="IPR052311">
    <property type="entry name" value="MMS22L-TONSL_complex_comp"/>
</dbReference>
<comment type="subcellular location">
    <subcellularLocation>
        <location evidence="1">Nucleus</location>
    </subcellularLocation>
</comment>
<keyword evidence="2" id="KW-0677">Repeat</keyword>
<dbReference type="PANTHER" id="PTHR46358">
    <property type="entry name" value="TONSOKU-LIKE PROTEIN"/>
    <property type="match status" value="1"/>
</dbReference>
<dbReference type="Proteomes" id="UP001529510">
    <property type="component" value="Unassembled WGS sequence"/>
</dbReference>
<dbReference type="PANTHER" id="PTHR46358:SF1">
    <property type="entry name" value="TONSOKU-LIKE PROTEIN"/>
    <property type="match status" value="1"/>
</dbReference>
<evidence type="ECO:0000256" key="1">
    <source>
        <dbReference type="ARBA" id="ARBA00004123"/>
    </source>
</evidence>
<dbReference type="EMBL" id="JAMKFB020000017">
    <property type="protein sequence ID" value="KAL0169726.1"/>
    <property type="molecule type" value="Genomic_DNA"/>
</dbReference>
<dbReference type="GO" id="GO:0005634">
    <property type="term" value="C:nucleus"/>
    <property type="evidence" value="ECO:0007669"/>
    <property type="project" value="UniProtKB-SubCell"/>
</dbReference>
<feature type="non-terminal residue" evidence="4">
    <location>
        <position position="57"/>
    </location>
</feature>
<proteinExistence type="predicted"/>
<dbReference type="InterPro" id="IPR032675">
    <property type="entry name" value="LRR_dom_sf"/>
</dbReference>
<gene>
    <name evidence="4" type="ORF">M9458_034322</name>
</gene>
<evidence type="ECO:0000256" key="2">
    <source>
        <dbReference type="ARBA" id="ARBA00022737"/>
    </source>
</evidence>
<sequence>CLEELNLSMNPLGDGWTQALASLLSTCPLLSTLSLQACGLSARFLQQHCLLLANAMA</sequence>
<dbReference type="SUPFAM" id="SSF52047">
    <property type="entry name" value="RNI-like"/>
    <property type="match status" value="1"/>
</dbReference>
<dbReference type="Gene3D" id="3.80.10.10">
    <property type="entry name" value="Ribonuclease Inhibitor"/>
    <property type="match status" value="1"/>
</dbReference>
<accession>A0ABD0P9Q9</accession>
<protein>
    <submittedName>
        <fullName evidence="4">Uncharacterized protein</fullName>
    </submittedName>
</protein>
<name>A0ABD0P9Q9_CIRMR</name>
<evidence type="ECO:0000313" key="4">
    <source>
        <dbReference type="EMBL" id="KAL0169726.1"/>
    </source>
</evidence>
<evidence type="ECO:0000256" key="3">
    <source>
        <dbReference type="ARBA" id="ARBA00023242"/>
    </source>
</evidence>
<keyword evidence="3" id="KW-0539">Nucleus</keyword>
<feature type="non-terminal residue" evidence="4">
    <location>
        <position position="1"/>
    </location>
</feature>
<reference evidence="4 5" key="1">
    <citation type="submission" date="2024-05" db="EMBL/GenBank/DDBJ databases">
        <title>Genome sequencing and assembly of Indian major carp, Cirrhinus mrigala (Hamilton, 1822).</title>
        <authorList>
            <person name="Mohindra V."/>
            <person name="Chowdhury L.M."/>
            <person name="Lal K."/>
            <person name="Jena J.K."/>
        </authorList>
    </citation>
    <scope>NUCLEOTIDE SEQUENCE [LARGE SCALE GENOMIC DNA]</scope>
    <source>
        <strain evidence="4">CM1030</strain>
        <tissue evidence="4">Blood</tissue>
    </source>
</reference>
<comment type="caution">
    <text evidence="4">The sequence shown here is derived from an EMBL/GenBank/DDBJ whole genome shotgun (WGS) entry which is preliminary data.</text>
</comment>
<organism evidence="4 5">
    <name type="scientific">Cirrhinus mrigala</name>
    <name type="common">Mrigala</name>
    <dbReference type="NCBI Taxonomy" id="683832"/>
    <lineage>
        <taxon>Eukaryota</taxon>
        <taxon>Metazoa</taxon>
        <taxon>Chordata</taxon>
        <taxon>Craniata</taxon>
        <taxon>Vertebrata</taxon>
        <taxon>Euteleostomi</taxon>
        <taxon>Actinopterygii</taxon>
        <taxon>Neopterygii</taxon>
        <taxon>Teleostei</taxon>
        <taxon>Ostariophysi</taxon>
        <taxon>Cypriniformes</taxon>
        <taxon>Cyprinidae</taxon>
        <taxon>Labeoninae</taxon>
        <taxon>Labeonini</taxon>
        <taxon>Cirrhinus</taxon>
    </lineage>
</organism>
<evidence type="ECO:0000313" key="5">
    <source>
        <dbReference type="Proteomes" id="UP001529510"/>
    </source>
</evidence>
<dbReference type="AlphaFoldDB" id="A0ABD0P9Q9"/>